<protein>
    <submittedName>
        <fullName evidence="4">DnaJ-like protein DjlA</fullName>
    </submittedName>
    <submittedName>
        <fullName evidence="3">Molecular chaperone DjlA</fullName>
    </submittedName>
</protein>
<dbReference type="STRING" id="207340.APZ41_018190"/>
<feature type="region of interest" description="Disordered" evidence="1">
    <location>
        <begin position="174"/>
        <end position="197"/>
    </location>
</feature>
<dbReference type="SUPFAM" id="SSF46565">
    <property type="entry name" value="Chaperone J-domain"/>
    <property type="match status" value="1"/>
</dbReference>
<dbReference type="AlphaFoldDB" id="A0A1S8D191"/>
<dbReference type="CDD" id="cd06257">
    <property type="entry name" value="DnaJ"/>
    <property type="match status" value="1"/>
</dbReference>
<evidence type="ECO:0000313" key="6">
    <source>
        <dbReference type="Proteomes" id="UP000254919"/>
    </source>
</evidence>
<feature type="compositionally biased region" description="Basic and acidic residues" evidence="1">
    <location>
        <begin position="176"/>
        <end position="185"/>
    </location>
</feature>
<dbReference type="InterPro" id="IPR029024">
    <property type="entry name" value="TerB-like"/>
</dbReference>
<dbReference type="SUPFAM" id="SSF158682">
    <property type="entry name" value="TerB-like"/>
    <property type="match status" value="1"/>
</dbReference>
<dbReference type="EMBL" id="UGVN01000001">
    <property type="protein sequence ID" value="SUE37598.1"/>
    <property type="molecule type" value="Genomic_DNA"/>
</dbReference>
<gene>
    <name evidence="4" type="primary">djlA</name>
    <name evidence="3" type="ORF">APZ41_018190</name>
    <name evidence="4" type="ORF">NCTC13291_00206</name>
</gene>
<evidence type="ECO:0000313" key="4">
    <source>
        <dbReference type="EMBL" id="SUE37598.1"/>
    </source>
</evidence>
<dbReference type="InterPro" id="IPR007791">
    <property type="entry name" value="DjlA_N"/>
</dbReference>
<dbReference type="PROSITE" id="PS50076">
    <property type="entry name" value="DNAJ_2"/>
    <property type="match status" value="1"/>
</dbReference>
<dbReference type="SMART" id="SM00271">
    <property type="entry name" value="DnaJ"/>
    <property type="match status" value="1"/>
</dbReference>
<dbReference type="CDD" id="cd07316">
    <property type="entry name" value="terB_like_DjlA"/>
    <property type="match status" value="1"/>
</dbReference>
<proteinExistence type="predicted"/>
<accession>A0A1S8D191</accession>
<dbReference type="OrthoDB" id="9782583at2"/>
<dbReference type="Proteomes" id="UP000054844">
    <property type="component" value="Unassembled WGS sequence"/>
</dbReference>
<organism evidence="3 5">
    <name type="scientific">Roseomonas mucosa</name>
    <dbReference type="NCBI Taxonomy" id="207340"/>
    <lineage>
        <taxon>Bacteria</taxon>
        <taxon>Pseudomonadati</taxon>
        <taxon>Pseudomonadota</taxon>
        <taxon>Alphaproteobacteria</taxon>
        <taxon>Acetobacterales</taxon>
        <taxon>Roseomonadaceae</taxon>
        <taxon>Roseomonas</taxon>
    </lineage>
</organism>
<dbReference type="Pfam" id="PF05099">
    <property type="entry name" value="TerB"/>
    <property type="match status" value="1"/>
</dbReference>
<evidence type="ECO:0000259" key="2">
    <source>
        <dbReference type="PROSITE" id="PS50076"/>
    </source>
</evidence>
<dbReference type="EMBL" id="LLWF02000093">
    <property type="protein sequence ID" value="ONH81749.1"/>
    <property type="molecule type" value="Genomic_DNA"/>
</dbReference>
<dbReference type="GeneID" id="99635231"/>
<dbReference type="Proteomes" id="UP000254919">
    <property type="component" value="Unassembled WGS sequence"/>
</dbReference>
<reference evidence="3 5" key="1">
    <citation type="submission" date="2016-12" db="EMBL/GenBank/DDBJ databases">
        <title>Draft genome sequence of Roseomonas mucosa strain AU37, isolated from a peripheral intravenous catheter.</title>
        <authorList>
            <person name="Choudhury M.A."/>
            <person name="Sidjabat H.E."/>
            <person name="Wailan A.M."/>
            <person name="Zhang L."/>
            <person name="Marsh N.M."/>
            <person name="Rickard C.M."/>
            <person name="Davies M."/>
            <person name="Mcmillan D.J."/>
        </authorList>
    </citation>
    <scope>NUCLEOTIDE SEQUENCE [LARGE SCALE GENOMIC DNA]</scope>
    <source>
        <strain evidence="3 5">SAVE376</strain>
    </source>
</reference>
<dbReference type="RefSeq" id="WP_019459403.1">
    <property type="nucleotide sequence ID" value="NZ_AP031462.1"/>
</dbReference>
<keyword evidence="5" id="KW-1185">Reference proteome</keyword>
<dbReference type="InterPro" id="IPR001623">
    <property type="entry name" value="DnaJ_domain"/>
</dbReference>
<dbReference type="Gene3D" id="1.10.3680.10">
    <property type="entry name" value="TerB-like"/>
    <property type="match status" value="1"/>
</dbReference>
<feature type="domain" description="J" evidence="2">
    <location>
        <begin position="200"/>
        <end position="264"/>
    </location>
</feature>
<reference evidence="4 6" key="2">
    <citation type="submission" date="2018-06" db="EMBL/GenBank/DDBJ databases">
        <authorList>
            <consortium name="Pathogen Informatics"/>
            <person name="Doyle S."/>
        </authorList>
    </citation>
    <scope>NUCLEOTIDE SEQUENCE [LARGE SCALE GENOMIC DNA]</scope>
    <source>
        <strain evidence="4 6">NCTC13291</strain>
    </source>
</reference>
<evidence type="ECO:0000313" key="5">
    <source>
        <dbReference type="Proteomes" id="UP000054844"/>
    </source>
</evidence>
<name>A0A1S8D191_9PROT</name>
<sequence length="265" mass="28125">MSFWGKIIGSALGFAVGGPFGAMLGASLGHAADEGALRGALPGGANLAGLLGSRETVFAIAVVVLSAKLAKCDGPVRRAEIAAFKTQFRIPPENMKEVGELFDRARDSAEGYEPYAQKLAEAFAGEKGMLEDVLAALFRIATADGPLNQAEYRFLGNVHRLLALDLPAWERASQGRPREHAHAEYGRGSANTPAVSEGPDPYATLGLAPGASNEAARAAWRGLIRENHPDALAARGMPAELVRRASSRMAEINAAWDRIKRERGL</sequence>
<dbReference type="InterPro" id="IPR036869">
    <property type="entry name" value="J_dom_sf"/>
</dbReference>
<evidence type="ECO:0000313" key="3">
    <source>
        <dbReference type="EMBL" id="ONH81749.1"/>
    </source>
</evidence>
<dbReference type="Gene3D" id="1.10.287.110">
    <property type="entry name" value="DnaJ domain"/>
    <property type="match status" value="1"/>
</dbReference>
<evidence type="ECO:0000256" key="1">
    <source>
        <dbReference type="SAM" id="MobiDB-lite"/>
    </source>
</evidence>